<evidence type="ECO:0000256" key="5">
    <source>
        <dbReference type="ARBA" id="ARBA00022741"/>
    </source>
</evidence>
<dbReference type="GO" id="GO:0004674">
    <property type="term" value="F:protein serine/threonine kinase activity"/>
    <property type="evidence" value="ECO:0007669"/>
    <property type="project" value="UniProtKB-KW"/>
</dbReference>
<dbReference type="CDD" id="cd06609">
    <property type="entry name" value="STKc_MST3_like"/>
    <property type="match status" value="1"/>
</dbReference>
<dbReference type="Gene3D" id="1.10.12.70">
    <property type="match status" value="1"/>
</dbReference>
<comment type="similarity">
    <text evidence="1">Belongs to the protein kinase superfamily. STE Ser/Thr protein kinase family. STE20 subfamily.</text>
</comment>
<sequence length="571" mass="64525">MAQNELNAMVYKPGKSGPMQKTENNQKEESGNKQVDPELIFTKQEKIGQGGFGEVFKGINNRTQQIVAIKIIDLEQVLEEIEDIRQEIMVLSQCDSPYVTKYYGSYLKGPKLWIIMEYLGGGSALDLMKATKFEELHIAIVLRDVLKGLDYLHSERKVHRDIKAANILLSEIGEVKLADFGVAGQLTNTTSKRNSLVGTPFWMAPEVICRSAYDSKADIWSLGITAIELAKGKAPRSELHPMKVLLLIPKSNPPQLNGNYSKQFREVVEACLNKDPANRPTAKELLKYQFIRKAKKNSYIIDLIEKYKAWKGRESGSGSFSDSETSDSEESPCNDSWQTWRWDLGTLQGPNTLDMKIKAPPDEMTDSFDSSKTYSVLKPLNDQSSNPTTPVIPRNMYWNQSGNVMRPASMPCSLSNQIPWQIDRPSPDDFDHQHWIILSNSDFIDTDRNSSSNNPNFESRNKDDVYQRNNSMSPISPTYPEKSIGSKSSCTYGFMTHLINELKSTHRPQLQNTGTRCNAIEELHNAFAAAEHCSPGVTDTFVKEIFRRLVPNVSGQRRMQQIIDRLKVDEP</sequence>
<keyword evidence="4" id="KW-0808">Transferase</keyword>
<evidence type="ECO:0000256" key="10">
    <source>
        <dbReference type="PROSITE-ProRule" id="PRU10141"/>
    </source>
</evidence>
<dbReference type="PANTHER" id="PTHR48012">
    <property type="entry name" value="STERILE20-LIKE KINASE, ISOFORM B-RELATED"/>
    <property type="match status" value="1"/>
</dbReference>
<keyword evidence="5 10" id="KW-0547">Nucleotide-binding</keyword>
<protein>
    <recommendedName>
        <fullName evidence="2">non-specific serine/threonine protein kinase</fullName>
        <ecNumber evidence="2">2.7.11.1</ecNumber>
    </recommendedName>
</protein>
<keyword evidence="7 10" id="KW-0067">ATP-binding</keyword>
<feature type="compositionally biased region" description="Polar residues" evidence="11">
    <location>
        <begin position="467"/>
        <end position="476"/>
    </location>
</feature>
<dbReference type="InterPro" id="IPR050629">
    <property type="entry name" value="STE20/SPS1-PAK"/>
</dbReference>
<dbReference type="Proteomes" id="UP000054359">
    <property type="component" value="Unassembled WGS sequence"/>
</dbReference>
<proteinExistence type="inferred from homology"/>
<comment type="catalytic activity">
    <reaction evidence="8">
        <text>L-threonyl-[protein] + ATP = O-phospho-L-threonyl-[protein] + ADP + H(+)</text>
        <dbReference type="Rhea" id="RHEA:46608"/>
        <dbReference type="Rhea" id="RHEA-COMP:11060"/>
        <dbReference type="Rhea" id="RHEA-COMP:11605"/>
        <dbReference type="ChEBI" id="CHEBI:15378"/>
        <dbReference type="ChEBI" id="CHEBI:30013"/>
        <dbReference type="ChEBI" id="CHEBI:30616"/>
        <dbReference type="ChEBI" id="CHEBI:61977"/>
        <dbReference type="ChEBI" id="CHEBI:456216"/>
        <dbReference type="EC" id="2.7.11.1"/>
    </reaction>
</comment>
<dbReference type="GO" id="GO:0005524">
    <property type="term" value="F:ATP binding"/>
    <property type="evidence" value="ECO:0007669"/>
    <property type="project" value="UniProtKB-UniRule"/>
</dbReference>
<dbReference type="AlphaFoldDB" id="A0A087TAB0"/>
<feature type="domain" description="Protein kinase" evidence="12">
    <location>
        <begin position="41"/>
        <end position="291"/>
    </location>
</feature>
<dbReference type="EC" id="2.7.11.1" evidence="2"/>
<evidence type="ECO:0000256" key="11">
    <source>
        <dbReference type="SAM" id="MobiDB-lite"/>
    </source>
</evidence>
<dbReference type="PROSITE" id="PS00107">
    <property type="entry name" value="PROTEIN_KINASE_ATP"/>
    <property type="match status" value="1"/>
</dbReference>
<dbReference type="PROSITE" id="PS50011">
    <property type="entry name" value="PROTEIN_KINASE_DOM"/>
    <property type="match status" value="1"/>
</dbReference>
<dbReference type="Gene3D" id="3.30.200.20">
    <property type="entry name" value="Phosphorylase Kinase, domain 1"/>
    <property type="match status" value="1"/>
</dbReference>
<evidence type="ECO:0000256" key="1">
    <source>
        <dbReference type="ARBA" id="ARBA00008874"/>
    </source>
</evidence>
<evidence type="ECO:0000313" key="14">
    <source>
        <dbReference type="Proteomes" id="UP000054359"/>
    </source>
</evidence>
<name>A0A087TAB0_STEMI</name>
<feature type="non-terminal residue" evidence="13">
    <location>
        <position position="571"/>
    </location>
</feature>
<evidence type="ECO:0000256" key="9">
    <source>
        <dbReference type="ARBA" id="ARBA00048679"/>
    </source>
</evidence>
<evidence type="ECO:0000313" key="13">
    <source>
        <dbReference type="EMBL" id="KFM62049.1"/>
    </source>
</evidence>
<feature type="region of interest" description="Disordered" evidence="11">
    <location>
        <begin position="313"/>
        <end position="336"/>
    </location>
</feature>
<keyword evidence="14" id="KW-1185">Reference proteome</keyword>
<dbReference type="OMA" id="ELHIAIV"/>
<feature type="binding site" evidence="10">
    <location>
        <position position="70"/>
    </location>
    <ligand>
        <name>ATP</name>
        <dbReference type="ChEBI" id="CHEBI:30616"/>
    </ligand>
</feature>
<evidence type="ECO:0000256" key="4">
    <source>
        <dbReference type="ARBA" id="ARBA00022679"/>
    </source>
</evidence>
<dbReference type="EMBL" id="KK114270">
    <property type="protein sequence ID" value="KFM62049.1"/>
    <property type="molecule type" value="Genomic_DNA"/>
</dbReference>
<dbReference type="STRING" id="407821.A0A087TAB0"/>
<keyword evidence="6 13" id="KW-0418">Kinase</keyword>
<feature type="region of interest" description="Disordered" evidence="11">
    <location>
        <begin position="446"/>
        <end position="484"/>
    </location>
</feature>
<dbReference type="GO" id="GO:0005737">
    <property type="term" value="C:cytoplasm"/>
    <property type="evidence" value="ECO:0007669"/>
    <property type="project" value="TreeGrafter"/>
</dbReference>
<evidence type="ECO:0000256" key="3">
    <source>
        <dbReference type="ARBA" id="ARBA00022527"/>
    </source>
</evidence>
<comment type="catalytic activity">
    <reaction evidence="9">
        <text>L-seryl-[protein] + ATP = O-phospho-L-seryl-[protein] + ADP + H(+)</text>
        <dbReference type="Rhea" id="RHEA:17989"/>
        <dbReference type="Rhea" id="RHEA-COMP:9863"/>
        <dbReference type="Rhea" id="RHEA-COMP:11604"/>
        <dbReference type="ChEBI" id="CHEBI:15378"/>
        <dbReference type="ChEBI" id="CHEBI:29999"/>
        <dbReference type="ChEBI" id="CHEBI:30616"/>
        <dbReference type="ChEBI" id="CHEBI:83421"/>
        <dbReference type="ChEBI" id="CHEBI:456216"/>
        <dbReference type="EC" id="2.7.11.1"/>
    </reaction>
</comment>
<dbReference type="FunFam" id="1.10.510.10:FF:000499">
    <property type="entry name" value="Serine/threonine-protein kinase KIC1"/>
    <property type="match status" value="1"/>
</dbReference>
<dbReference type="InterPro" id="IPR011009">
    <property type="entry name" value="Kinase-like_dom_sf"/>
</dbReference>
<evidence type="ECO:0000256" key="7">
    <source>
        <dbReference type="ARBA" id="ARBA00022840"/>
    </source>
</evidence>
<dbReference type="InterPro" id="IPR000719">
    <property type="entry name" value="Prot_kinase_dom"/>
</dbReference>
<feature type="region of interest" description="Disordered" evidence="11">
    <location>
        <begin position="1"/>
        <end position="35"/>
    </location>
</feature>
<dbReference type="Pfam" id="PF00069">
    <property type="entry name" value="Pkinase"/>
    <property type="match status" value="1"/>
</dbReference>
<dbReference type="PANTHER" id="PTHR48012:SF10">
    <property type="entry name" value="FI20177P1"/>
    <property type="match status" value="1"/>
</dbReference>
<dbReference type="InterPro" id="IPR017441">
    <property type="entry name" value="Protein_kinase_ATP_BS"/>
</dbReference>
<evidence type="ECO:0000256" key="8">
    <source>
        <dbReference type="ARBA" id="ARBA00047899"/>
    </source>
</evidence>
<evidence type="ECO:0000259" key="12">
    <source>
        <dbReference type="PROSITE" id="PS50011"/>
    </source>
</evidence>
<gene>
    <name evidence="13" type="ORF">X975_06612</name>
</gene>
<reference evidence="13 14" key="1">
    <citation type="submission" date="2013-11" db="EMBL/GenBank/DDBJ databases">
        <title>Genome sequencing of Stegodyphus mimosarum.</title>
        <authorList>
            <person name="Bechsgaard J."/>
        </authorList>
    </citation>
    <scope>NUCLEOTIDE SEQUENCE [LARGE SCALE GENOMIC DNA]</scope>
</reference>
<dbReference type="SMART" id="SM00220">
    <property type="entry name" value="S_TKc"/>
    <property type="match status" value="1"/>
</dbReference>
<evidence type="ECO:0000256" key="6">
    <source>
        <dbReference type="ARBA" id="ARBA00022777"/>
    </source>
</evidence>
<evidence type="ECO:0000256" key="2">
    <source>
        <dbReference type="ARBA" id="ARBA00012513"/>
    </source>
</evidence>
<dbReference type="InterPro" id="IPR046409">
    <property type="entry name" value="PDC10_dimerisation_sf"/>
</dbReference>
<accession>A0A087TAB0</accession>
<dbReference type="Gene3D" id="1.10.510.10">
    <property type="entry name" value="Transferase(Phosphotransferase) domain 1"/>
    <property type="match status" value="1"/>
</dbReference>
<feature type="compositionally biased region" description="Polar residues" evidence="11">
    <location>
        <begin position="446"/>
        <end position="458"/>
    </location>
</feature>
<keyword evidence="3" id="KW-0723">Serine/threonine-protein kinase</keyword>
<organism evidence="13 14">
    <name type="scientific">Stegodyphus mimosarum</name>
    <name type="common">African social velvet spider</name>
    <dbReference type="NCBI Taxonomy" id="407821"/>
    <lineage>
        <taxon>Eukaryota</taxon>
        <taxon>Metazoa</taxon>
        <taxon>Ecdysozoa</taxon>
        <taxon>Arthropoda</taxon>
        <taxon>Chelicerata</taxon>
        <taxon>Arachnida</taxon>
        <taxon>Araneae</taxon>
        <taxon>Araneomorphae</taxon>
        <taxon>Entelegynae</taxon>
        <taxon>Eresoidea</taxon>
        <taxon>Eresidae</taxon>
        <taxon>Stegodyphus</taxon>
    </lineage>
</organism>
<dbReference type="OrthoDB" id="8693905at2759"/>
<dbReference type="SUPFAM" id="SSF56112">
    <property type="entry name" value="Protein kinase-like (PK-like)"/>
    <property type="match status" value="1"/>
</dbReference>